<gene>
    <name evidence="4" type="primary">yhbY</name>
    <name evidence="4" type="ORF">NC661_01630</name>
</gene>
<keyword evidence="1 2" id="KW-0694">RNA-binding</keyword>
<evidence type="ECO:0000313" key="4">
    <source>
        <dbReference type="EMBL" id="MDC3419078.1"/>
    </source>
</evidence>
<dbReference type="PANTHER" id="PTHR40065">
    <property type="entry name" value="RNA-BINDING PROTEIN YHBY"/>
    <property type="match status" value="1"/>
</dbReference>
<organism evidence="4 5">
    <name type="scientific">Aquibacillus koreensis</name>
    <dbReference type="NCBI Taxonomy" id="279446"/>
    <lineage>
        <taxon>Bacteria</taxon>
        <taxon>Bacillati</taxon>
        <taxon>Bacillota</taxon>
        <taxon>Bacilli</taxon>
        <taxon>Bacillales</taxon>
        <taxon>Bacillaceae</taxon>
        <taxon>Aquibacillus</taxon>
    </lineage>
</organism>
<keyword evidence="5" id="KW-1185">Reference proteome</keyword>
<evidence type="ECO:0000259" key="3">
    <source>
        <dbReference type="PROSITE" id="PS51295"/>
    </source>
</evidence>
<dbReference type="InterPro" id="IPR017924">
    <property type="entry name" value="RNA-binding_YhbY"/>
</dbReference>
<dbReference type="Pfam" id="PF01985">
    <property type="entry name" value="CRS1_YhbY"/>
    <property type="match status" value="1"/>
</dbReference>
<dbReference type="InterPro" id="IPR001890">
    <property type="entry name" value="RNA-binding_CRM"/>
</dbReference>
<evidence type="ECO:0000256" key="2">
    <source>
        <dbReference type="PROSITE-ProRule" id="PRU00626"/>
    </source>
</evidence>
<dbReference type="PANTHER" id="PTHR40065:SF3">
    <property type="entry name" value="RNA-BINDING PROTEIN YHBY"/>
    <property type="match status" value="1"/>
</dbReference>
<evidence type="ECO:0000256" key="1">
    <source>
        <dbReference type="ARBA" id="ARBA00022884"/>
    </source>
</evidence>
<dbReference type="PROSITE" id="PS51295">
    <property type="entry name" value="CRM"/>
    <property type="match status" value="1"/>
</dbReference>
<dbReference type="InterPro" id="IPR035920">
    <property type="entry name" value="YhbY-like_sf"/>
</dbReference>
<dbReference type="NCBIfam" id="TIGR00253">
    <property type="entry name" value="RNA_bind_YhbY"/>
    <property type="match status" value="1"/>
</dbReference>
<sequence length="96" mass="10817">MLTGKQKRHLRAQAHHLSPIFQVGKTGVNDNMITQIAEALEKRELIKVSILQNCMEDKDEVAEQLVNGVNGELVQVIGNIIVLYKESKENKQIQLP</sequence>
<dbReference type="SMART" id="SM01103">
    <property type="entry name" value="CRS1_YhbY"/>
    <property type="match status" value="1"/>
</dbReference>
<feature type="domain" description="CRM" evidence="3">
    <location>
        <begin position="1"/>
        <end position="96"/>
    </location>
</feature>
<comment type="caution">
    <text evidence="4">The sequence shown here is derived from an EMBL/GenBank/DDBJ whole genome shotgun (WGS) entry which is preliminary data.</text>
</comment>
<evidence type="ECO:0000313" key="5">
    <source>
        <dbReference type="Proteomes" id="UP001145072"/>
    </source>
</evidence>
<dbReference type="Proteomes" id="UP001145072">
    <property type="component" value="Unassembled WGS sequence"/>
</dbReference>
<dbReference type="GO" id="GO:0003723">
    <property type="term" value="F:RNA binding"/>
    <property type="evidence" value="ECO:0007669"/>
    <property type="project" value="UniProtKB-UniRule"/>
</dbReference>
<reference evidence="4" key="1">
    <citation type="submission" date="2022-06" db="EMBL/GenBank/DDBJ databases">
        <title>Aquibacillus sp. a new bacterium isolated from soil saline samples.</title>
        <authorList>
            <person name="Galisteo C."/>
            <person name="De La Haba R."/>
            <person name="Sanchez-Porro C."/>
            <person name="Ventosa A."/>
        </authorList>
    </citation>
    <scope>NUCLEOTIDE SEQUENCE</scope>
    <source>
        <strain evidence="4">JCM 12387</strain>
    </source>
</reference>
<dbReference type="Gene3D" id="3.30.110.60">
    <property type="entry name" value="YhbY-like"/>
    <property type="match status" value="1"/>
</dbReference>
<dbReference type="InterPro" id="IPR051925">
    <property type="entry name" value="RNA-binding_domain"/>
</dbReference>
<dbReference type="RefSeq" id="WP_259871466.1">
    <property type="nucleotide sequence ID" value="NZ_JAMQJZ010000001.1"/>
</dbReference>
<dbReference type="EMBL" id="JAMQJZ010000001">
    <property type="protein sequence ID" value="MDC3419078.1"/>
    <property type="molecule type" value="Genomic_DNA"/>
</dbReference>
<name>A0A9X4AI96_9BACI</name>
<proteinExistence type="predicted"/>
<dbReference type="AlphaFoldDB" id="A0A9X4AI96"/>
<dbReference type="SUPFAM" id="SSF75471">
    <property type="entry name" value="YhbY-like"/>
    <property type="match status" value="1"/>
</dbReference>
<accession>A0A9X4AI96</accession>
<protein>
    <submittedName>
        <fullName evidence="4">Ribosome assembly RNA-binding protein YhbY</fullName>
    </submittedName>
</protein>